<accession>A0ABV3QAL9</accession>
<dbReference type="Gene3D" id="3.40.640.10">
    <property type="entry name" value="Type I PLP-dependent aspartate aminotransferase-like (Major domain)"/>
    <property type="match status" value="1"/>
</dbReference>
<evidence type="ECO:0000256" key="5">
    <source>
        <dbReference type="ARBA" id="ARBA00037974"/>
    </source>
</evidence>
<keyword evidence="8" id="KW-1185">Reference proteome</keyword>
<protein>
    <recommendedName>
        <fullName evidence="2">cysteine-S-conjugate beta-lyase</fullName>
        <ecNumber evidence="2">4.4.1.13</ecNumber>
    </recommendedName>
</protein>
<dbReference type="EC" id="4.4.1.13" evidence="2"/>
<keyword evidence="4 7" id="KW-0456">Lyase</keyword>
<proteinExistence type="inferred from homology"/>
<comment type="caution">
    <text evidence="7">The sequence shown here is derived from an EMBL/GenBank/DDBJ whole genome shotgun (WGS) entry which is preliminary data.</text>
</comment>
<comment type="similarity">
    <text evidence="5">Belongs to the class-II pyridoxal-phosphate-dependent aminotransferase family. MalY/PatB cystathionine beta-lyase subfamily.</text>
</comment>
<reference evidence="7 8" key="1">
    <citation type="submission" date="2024-06" db="EMBL/GenBank/DDBJ databases">
        <authorList>
            <person name="Woo H."/>
        </authorList>
    </citation>
    <scope>NUCLEOTIDE SEQUENCE [LARGE SCALE GENOMIC DNA]</scope>
    <source>
        <strain evidence="7 8">Si-c</strain>
    </source>
</reference>
<feature type="domain" description="Aminotransferase class I/classII large" evidence="6">
    <location>
        <begin position="37"/>
        <end position="382"/>
    </location>
</feature>
<dbReference type="InterPro" id="IPR015421">
    <property type="entry name" value="PyrdxlP-dep_Trfase_major"/>
</dbReference>
<evidence type="ECO:0000259" key="6">
    <source>
        <dbReference type="Pfam" id="PF00155"/>
    </source>
</evidence>
<organism evidence="7 8">
    <name type="scientific">Rhodanobacter lycopersici</name>
    <dbReference type="NCBI Taxonomy" id="3162487"/>
    <lineage>
        <taxon>Bacteria</taxon>
        <taxon>Pseudomonadati</taxon>
        <taxon>Pseudomonadota</taxon>
        <taxon>Gammaproteobacteria</taxon>
        <taxon>Lysobacterales</taxon>
        <taxon>Rhodanobacteraceae</taxon>
        <taxon>Rhodanobacter</taxon>
    </lineage>
</organism>
<evidence type="ECO:0000256" key="1">
    <source>
        <dbReference type="ARBA" id="ARBA00001933"/>
    </source>
</evidence>
<evidence type="ECO:0000313" key="8">
    <source>
        <dbReference type="Proteomes" id="UP001556220"/>
    </source>
</evidence>
<comment type="cofactor">
    <cofactor evidence="1">
        <name>pyridoxal 5'-phosphate</name>
        <dbReference type="ChEBI" id="CHEBI:597326"/>
    </cofactor>
</comment>
<sequence length="387" mass="42630">MTFDFDQPIDRRGSHALKFDGRRQKFGSDEVSPLWVADMDFAAPPRVVEALQERALHPIYGYTQYPESLQQALLGWCMRRHRWHVERDWLVPVSGVLAALSAAVQACTAAGDAVIVQPPVYPGFFRAVEDAGRRLLHNPLRETGGRYTMDLAQLEQQARDGARALLLCNPHNPVGRAWSPDELGEVLHITRRHDLTVIADEVHGDLALPGATYCPLGSLAQADDRVIALLSPGKTFNLSGLALSMLVAGRDDLRTALRKTVAAMHLGDANPFAIAAAEAAWREGDAWLDALKLYLGGTRDFVADRLRTRIPSVHLVPPEAGYLLWLDCRALDMDDHALRDFFIHRCQLGLNPGIDFGPGGNGFMRMNIGTQRRNIEAALGALKAALD</sequence>
<name>A0ABV3QAL9_9GAMM</name>
<dbReference type="Pfam" id="PF00155">
    <property type="entry name" value="Aminotran_1_2"/>
    <property type="match status" value="1"/>
</dbReference>
<dbReference type="NCBIfam" id="TIGR04350">
    <property type="entry name" value="C_S_lyase_PatB"/>
    <property type="match status" value="1"/>
</dbReference>
<dbReference type="GO" id="GO:0047804">
    <property type="term" value="F:cysteine-S-conjugate beta-lyase activity"/>
    <property type="evidence" value="ECO:0007669"/>
    <property type="project" value="UniProtKB-EC"/>
</dbReference>
<dbReference type="InterPro" id="IPR004839">
    <property type="entry name" value="Aminotransferase_I/II_large"/>
</dbReference>
<dbReference type="RefSeq" id="WP_367852788.1">
    <property type="nucleotide sequence ID" value="NZ_JBFOHK010000001.1"/>
</dbReference>
<gene>
    <name evidence="7" type="ORF">ABQJ54_03055</name>
</gene>
<dbReference type="Proteomes" id="UP001556220">
    <property type="component" value="Unassembled WGS sequence"/>
</dbReference>
<dbReference type="InterPro" id="IPR015424">
    <property type="entry name" value="PyrdxlP-dep_Trfase"/>
</dbReference>
<evidence type="ECO:0000256" key="2">
    <source>
        <dbReference type="ARBA" id="ARBA00012224"/>
    </source>
</evidence>
<dbReference type="Gene3D" id="3.90.1150.10">
    <property type="entry name" value="Aspartate Aminotransferase, domain 1"/>
    <property type="match status" value="1"/>
</dbReference>
<dbReference type="PANTHER" id="PTHR43525">
    <property type="entry name" value="PROTEIN MALY"/>
    <property type="match status" value="1"/>
</dbReference>
<dbReference type="SUPFAM" id="SSF53383">
    <property type="entry name" value="PLP-dependent transferases"/>
    <property type="match status" value="1"/>
</dbReference>
<dbReference type="EMBL" id="JBFOHK010000001">
    <property type="protein sequence ID" value="MEW9570714.1"/>
    <property type="molecule type" value="Genomic_DNA"/>
</dbReference>
<dbReference type="CDD" id="cd00609">
    <property type="entry name" value="AAT_like"/>
    <property type="match status" value="1"/>
</dbReference>
<dbReference type="InterPro" id="IPR027619">
    <property type="entry name" value="C-S_lyase_PatB-like"/>
</dbReference>
<evidence type="ECO:0000256" key="3">
    <source>
        <dbReference type="ARBA" id="ARBA00022898"/>
    </source>
</evidence>
<keyword evidence="3" id="KW-0663">Pyridoxal phosphate</keyword>
<evidence type="ECO:0000256" key="4">
    <source>
        <dbReference type="ARBA" id="ARBA00023239"/>
    </source>
</evidence>
<dbReference type="InterPro" id="IPR051798">
    <property type="entry name" value="Class-II_PLP-Dep_Aminotrans"/>
</dbReference>
<dbReference type="PANTHER" id="PTHR43525:SF1">
    <property type="entry name" value="PROTEIN MALY"/>
    <property type="match status" value="1"/>
</dbReference>
<dbReference type="InterPro" id="IPR015422">
    <property type="entry name" value="PyrdxlP-dep_Trfase_small"/>
</dbReference>
<evidence type="ECO:0000313" key="7">
    <source>
        <dbReference type="EMBL" id="MEW9570714.1"/>
    </source>
</evidence>